<accession>A0AAW4FYB6</accession>
<evidence type="ECO:0000256" key="12">
    <source>
        <dbReference type="ARBA" id="ARBA00034000"/>
    </source>
</evidence>
<dbReference type="PANTHER" id="PTHR21581:SF6">
    <property type="entry name" value="TRAFFICKING PROTEIN PARTICLE COMPLEX SUBUNIT 12"/>
    <property type="match status" value="1"/>
</dbReference>
<keyword evidence="7 14" id="KW-0732">Signal</keyword>
<feature type="domain" description="Peptidase S11 D-Ala-D-Ala carboxypeptidase A C-terminal" evidence="15">
    <location>
        <begin position="277"/>
        <end position="367"/>
    </location>
</feature>
<evidence type="ECO:0000256" key="3">
    <source>
        <dbReference type="ARBA" id="ARBA00007164"/>
    </source>
</evidence>
<feature type="chain" id="PRO_5043576821" description="serine-type D-Ala-D-Ala carboxypeptidase" evidence="14">
    <location>
        <begin position="22"/>
        <end position="386"/>
    </location>
</feature>
<gene>
    <name evidence="16" type="ORF">GFB56_36965</name>
</gene>
<dbReference type="GO" id="GO:0006508">
    <property type="term" value="P:proteolysis"/>
    <property type="evidence" value="ECO:0007669"/>
    <property type="project" value="UniProtKB-KW"/>
</dbReference>
<comment type="function">
    <text evidence="1">Removes C-terminal D-alanyl residues from sugar-peptide cell wall precursors.</text>
</comment>
<dbReference type="SUPFAM" id="SSF69189">
    <property type="entry name" value="Penicillin-binding protein associated domain"/>
    <property type="match status" value="1"/>
</dbReference>
<evidence type="ECO:0000256" key="14">
    <source>
        <dbReference type="SAM" id="SignalP"/>
    </source>
</evidence>
<reference evidence="16 17" key="1">
    <citation type="submission" date="2020-01" db="EMBL/GenBank/DDBJ databases">
        <title>Draft genome assembly of Ensifer adhaerens T173.</title>
        <authorList>
            <person name="Craig J.E."/>
            <person name="Stinchcombe J.R."/>
        </authorList>
    </citation>
    <scope>NUCLEOTIDE SEQUENCE [LARGE SCALE GENOMIC DNA]</scope>
    <source>
        <strain evidence="16 17">T173</strain>
    </source>
</reference>
<evidence type="ECO:0000256" key="11">
    <source>
        <dbReference type="ARBA" id="ARBA00023316"/>
    </source>
</evidence>
<dbReference type="InterPro" id="IPR015956">
    <property type="entry name" value="Peniciliin-bd_prot_C_sf"/>
</dbReference>
<keyword evidence="5 16" id="KW-0121">Carboxypeptidase</keyword>
<dbReference type="Gene3D" id="2.60.410.10">
    <property type="entry name" value="D-Ala-D-Ala carboxypeptidase, C-terminal domain"/>
    <property type="match status" value="1"/>
</dbReference>
<dbReference type="InterPro" id="IPR001967">
    <property type="entry name" value="Peptidase_S11_N"/>
</dbReference>
<dbReference type="Gene3D" id="3.40.710.10">
    <property type="entry name" value="DD-peptidase/beta-lactamase superfamily"/>
    <property type="match status" value="1"/>
</dbReference>
<dbReference type="InterPro" id="IPR012907">
    <property type="entry name" value="Peptidase_S11_C"/>
</dbReference>
<dbReference type="SMART" id="SM00936">
    <property type="entry name" value="PBP5_C"/>
    <property type="match status" value="1"/>
</dbReference>
<dbReference type="GO" id="GO:0009002">
    <property type="term" value="F:serine-type D-Ala-D-Ala carboxypeptidase activity"/>
    <property type="evidence" value="ECO:0007669"/>
    <property type="project" value="UniProtKB-EC"/>
</dbReference>
<evidence type="ECO:0000256" key="4">
    <source>
        <dbReference type="ARBA" id="ARBA00012448"/>
    </source>
</evidence>
<keyword evidence="11" id="KW-0961">Cell wall biogenesis/degradation</keyword>
<keyword evidence="8" id="KW-0378">Hydrolase</keyword>
<evidence type="ECO:0000256" key="8">
    <source>
        <dbReference type="ARBA" id="ARBA00022801"/>
    </source>
</evidence>
<sequence length="386" mass="41409">MRLMMLTVTFGLAALLASAAAAQTPPVAFDTKAKQILLVDAETGTVLFSRAENEPVPPASLAKLMTMEVVAEAIAKGELSAETAFDVSEHAWRTGGAPSGTSTMFAALKSRIRVADLLQGVAVQLANDACIILGEGMAGSETAFAEKMTARARELGMPIATFGNATGLPDPQNRITMTELVTLTRHLHEAHPDLYRLYAQPEFEWNKILQRNKNPLIAAKLGVDGVATGFAEGYGFSLAASMQRGDRRVYLAMGGLDTDKERTEESRKVLDWAMTAFEKRRIFADGEAIGEASIYGGAASHVALVAGGPVDVLLPVNNPERLTARVVYKWPLRAPVEAGAEVGVVRLWNGEKLLREVPVKTAGAVGQGTLASRALDALQELFFFWL</sequence>
<evidence type="ECO:0000313" key="17">
    <source>
        <dbReference type="Proteomes" id="UP000744980"/>
    </source>
</evidence>
<keyword evidence="9" id="KW-0133">Cell shape</keyword>
<dbReference type="EMBL" id="WXFA01000081">
    <property type="protein sequence ID" value="MBM3096245.1"/>
    <property type="molecule type" value="Genomic_DNA"/>
</dbReference>
<evidence type="ECO:0000259" key="15">
    <source>
        <dbReference type="SMART" id="SM00936"/>
    </source>
</evidence>
<comment type="pathway">
    <text evidence="2">Cell wall biogenesis; peptidoglycan biosynthesis.</text>
</comment>
<evidence type="ECO:0000256" key="2">
    <source>
        <dbReference type="ARBA" id="ARBA00004752"/>
    </source>
</evidence>
<dbReference type="Proteomes" id="UP000744980">
    <property type="component" value="Unassembled WGS sequence"/>
</dbReference>
<dbReference type="InterPro" id="IPR037167">
    <property type="entry name" value="Peptidase_S11_C_sf"/>
</dbReference>
<comment type="caution">
    <text evidence="16">The sequence shown here is derived from an EMBL/GenBank/DDBJ whole genome shotgun (WGS) entry which is preliminary data.</text>
</comment>
<evidence type="ECO:0000256" key="5">
    <source>
        <dbReference type="ARBA" id="ARBA00022645"/>
    </source>
</evidence>
<evidence type="ECO:0000256" key="10">
    <source>
        <dbReference type="ARBA" id="ARBA00022984"/>
    </source>
</evidence>
<evidence type="ECO:0000256" key="9">
    <source>
        <dbReference type="ARBA" id="ARBA00022960"/>
    </source>
</evidence>
<evidence type="ECO:0000256" key="7">
    <source>
        <dbReference type="ARBA" id="ARBA00022729"/>
    </source>
</evidence>
<dbReference type="GO" id="GO:0071555">
    <property type="term" value="P:cell wall organization"/>
    <property type="evidence" value="ECO:0007669"/>
    <property type="project" value="UniProtKB-KW"/>
</dbReference>
<comment type="catalytic activity">
    <reaction evidence="12">
        <text>Preferential cleavage: (Ac)2-L-Lys-D-Ala-|-D-Ala. Also transpeptidation of peptidyl-alanyl moieties that are N-acyl substituents of D-alanine.</text>
        <dbReference type="EC" id="3.4.16.4"/>
    </reaction>
</comment>
<dbReference type="SUPFAM" id="SSF56601">
    <property type="entry name" value="beta-lactamase/transpeptidase-like"/>
    <property type="match status" value="1"/>
</dbReference>
<feature type="signal peptide" evidence="14">
    <location>
        <begin position="1"/>
        <end position="21"/>
    </location>
</feature>
<dbReference type="RefSeq" id="WP_025427057.1">
    <property type="nucleotide sequence ID" value="NZ_CP083370.1"/>
</dbReference>
<dbReference type="AlphaFoldDB" id="A0AAW4FYB6"/>
<dbReference type="PANTHER" id="PTHR21581">
    <property type="entry name" value="D-ALANYL-D-ALANINE CARBOXYPEPTIDASE"/>
    <property type="match status" value="1"/>
</dbReference>
<dbReference type="InterPro" id="IPR012338">
    <property type="entry name" value="Beta-lactam/transpept-like"/>
</dbReference>
<dbReference type="Pfam" id="PF00768">
    <property type="entry name" value="Peptidase_S11"/>
    <property type="match status" value="1"/>
</dbReference>
<evidence type="ECO:0000313" key="16">
    <source>
        <dbReference type="EMBL" id="MBM3096245.1"/>
    </source>
</evidence>
<keyword evidence="17" id="KW-1185">Reference proteome</keyword>
<evidence type="ECO:0000256" key="1">
    <source>
        <dbReference type="ARBA" id="ARBA00003217"/>
    </source>
</evidence>
<keyword evidence="6" id="KW-0645">Protease</keyword>
<dbReference type="GO" id="GO:0008360">
    <property type="term" value="P:regulation of cell shape"/>
    <property type="evidence" value="ECO:0007669"/>
    <property type="project" value="UniProtKB-KW"/>
</dbReference>
<comment type="similarity">
    <text evidence="3 13">Belongs to the peptidase S11 family.</text>
</comment>
<organism evidence="16 17">
    <name type="scientific">Ensifer canadensis</name>
    <dbReference type="NCBI Taxonomy" id="555315"/>
    <lineage>
        <taxon>Bacteria</taxon>
        <taxon>Pseudomonadati</taxon>
        <taxon>Pseudomonadota</taxon>
        <taxon>Alphaproteobacteria</taxon>
        <taxon>Hyphomicrobiales</taxon>
        <taxon>Rhizobiaceae</taxon>
        <taxon>Sinorhizobium/Ensifer group</taxon>
        <taxon>Ensifer</taxon>
    </lineage>
</organism>
<dbReference type="GO" id="GO:0009252">
    <property type="term" value="P:peptidoglycan biosynthetic process"/>
    <property type="evidence" value="ECO:0007669"/>
    <property type="project" value="UniProtKB-KW"/>
</dbReference>
<dbReference type="PRINTS" id="PR00725">
    <property type="entry name" value="DADACBPTASE1"/>
</dbReference>
<evidence type="ECO:0000256" key="13">
    <source>
        <dbReference type="RuleBase" id="RU004016"/>
    </source>
</evidence>
<protein>
    <recommendedName>
        <fullName evidence="4">serine-type D-Ala-D-Ala carboxypeptidase</fullName>
        <ecNumber evidence="4">3.4.16.4</ecNumber>
    </recommendedName>
</protein>
<proteinExistence type="inferred from homology"/>
<evidence type="ECO:0000256" key="6">
    <source>
        <dbReference type="ARBA" id="ARBA00022670"/>
    </source>
</evidence>
<name>A0AAW4FYB6_9HYPH</name>
<keyword evidence="10" id="KW-0573">Peptidoglycan synthesis</keyword>
<dbReference type="InterPro" id="IPR018044">
    <property type="entry name" value="Peptidase_S11"/>
</dbReference>
<dbReference type="EC" id="3.4.16.4" evidence="4"/>
<dbReference type="Pfam" id="PF07943">
    <property type="entry name" value="PBP5_C"/>
    <property type="match status" value="1"/>
</dbReference>